<dbReference type="RefSeq" id="WP_252815208.1">
    <property type="nucleotide sequence ID" value="NZ_JAMXQS010000001.1"/>
</dbReference>
<evidence type="ECO:0000256" key="2">
    <source>
        <dbReference type="ARBA" id="ARBA00023125"/>
    </source>
</evidence>
<dbReference type="SUPFAM" id="SSF46785">
    <property type="entry name" value="Winged helix' DNA-binding domain"/>
    <property type="match status" value="2"/>
</dbReference>
<gene>
    <name evidence="5" type="ORF">NGM99_01140</name>
</gene>
<dbReference type="Gene3D" id="1.10.10.10">
    <property type="entry name" value="Winged helix-like DNA-binding domain superfamily/Winged helix DNA-binding domain"/>
    <property type="match status" value="2"/>
</dbReference>
<keyword evidence="6" id="KW-1185">Reference proteome</keyword>
<dbReference type="SUPFAM" id="SSF48008">
    <property type="entry name" value="GntR ligand-binding domain-like"/>
    <property type="match status" value="1"/>
</dbReference>
<comment type="caution">
    <text evidence="5">The sequence shown here is derived from an EMBL/GenBank/DDBJ whole genome shotgun (WGS) entry which is preliminary data.</text>
</comment>
<dbReference type="PANTHER" id="PTHR43537:SF51">
    <property type="entry name" value="HTH-TYPE TRANSCRIPTIONAL REGULATOR LGOR-RELATED"/>
    <property type="match status" value="1"/>
</dbReference>
<feature type="domain" description="HTH gntR-type" evidence="4">
    <location>
        <begin position="1"/>
        <end position="68"/>
    </location>
</feature>
<dbReference type="SMART" id="SM00345">
    <property type="entry name" value="HTH_GNTR"/>
    <property type="match status" value="2"/>
</dbReference>
<dbReference type="Pfam" id="PF00392">
    <property type="entry name" value="GntR"/>
    <property type="match status" value="1"/>
</dbReference>
<dbReference type="PRINTS" id="PR00035">
    <property type="entry name" value="HTHGNTR"/>
</dbReference>
<keyword evidence="1" id="KW-0805">Transcription regulation</keyword>
<sequence length="292" mass="33332">MTRQNNVLKQAYNAALAQLEHGAALPSEPELGQRLGVSRTTVRSILSRMSEEGLISWDKRQKTVLRAPKPADFFPEEETDSLTEVVERAFMRRLVEGSREPGMQINELELARAIGVGTSSVREFLIRFSRFGLIEKRPNSHWVLKGFTPSFALELAEIREMFELRSAQAFAALPKSDPIWHELDRIEADHHALRKVVDSEFKQFSALDERFHRLIHTASLNRFITDFYDVIAVVFHHHYQWNKAGERERNAVAIEEHLRYIGALHSGDAATVEAACRTHLASARKTMLESMS</sequence>
<dbReference type="InterPro" id="IPR011711">
    <property type="entry name" value="GntR_C"/>
</dbReference>
<evidence type="ECO:0000256" key="1">
    <source>
        <dbReference type="ARBA" id="ARBA00023015"/>
    </source>
</evidence>
<keyword evidence="3" id="KW-0804">Transcription</keyword>
<dbReference type="InterPro" id="IPR036390">
    <property type="entry name" value="WH_DNA-bd_sf"/>
</dbReference>
<dbReference type="Proteomes" id="UP001205906">
    <property type="component" value="Unassembled WGS sequence"/>
</dbReference>
<dbReference type="InterPro" id="IPR000524">
    <property type="entry name" value="Tscrpt_reg_HTH_GntR"/>
</dbReference>
<dbReference type="EMBL" id="JAMXQS010000001">
    <property type="protein sequence ID" value="MCO6048393.1"/>
    <property type="molecule type" value="Genomic_DNA"/>
</dbReference>
<reference evidence="5 6" key="1">
    <citation type="submission" date="2022-06" db="EMBL/GenBank/DDBJ databases">
        <title>Mesorhizobium sp. strain RP14 Genome sequencing and assembly.</title>
        <authorList>
            <person name="Kim I."/>
        </authorList>
    </citation>
    <scope>NUCLEOTIDE SEQUENCE [LARGE SCALE GENOMIC DNA]</scope>
    <source>
        <strain evidence="6">RP14(2022)</strain>
    </source>
</reference>
<evidence type="ECO:0000313" key="5">
    <source>
        <dbReference type="EMBL" id="MCO6048393.1"/>
    </source>
</evidence>
<evidence type="ECO:0000259" key="4">
    <source>
        <dbReference type="PROSITE" id="PS50949"/>
    </source>
</evidence>
<dbReference type="InterPro" id="IPR008920">
    <property type="entry name" value="TF_FadR/GntR_C"/>
</dbReference>
<name>A0ABT1C0N1_9HYPH</name>
<keyword evidence="2" id="KW-0238">DNA-binding</keyword>
<evidence type="ECO:0000256" key="3">
    <source>
        <dbReference type="ARBA" id="ARBA00023163"/>
    </source>
</evidence>
<dbReference type="PANTHER" id="PTHR43537">
    <property type="entry name" value="TRANSCRIPTIONAL REGULATOR, GNTR FAMILY"/>
    <property type="match status" value="1"/>
</dbReference>
<accession>A0ABT1C0N1</accession>
<dbReference type="SMART" id="SM00895">
    <property type="entry name" value="FCD"/>
    <property type="match status" value="1"/>
</dbReference>
<evidence type="ECO:0000313" key="6">
    <source>
        <dbReference type="Proteomes" id="UP001205906"/>
    </source>
</evidence>
<dbReference type="Pfam" id="PF07729">
    <property type="entry name" value="FCD"/>
    <property type="match status" value="1"/>
</dbReference>
<organism evidence="5 6">
    <name type="scientific">Mesorhizobium liriopis</name>
    <dbReference type="NCBI Taxonomy" id="2953882"/>
    <lineage>
        <taxon>Bacteria</taxon>
        <taxon>Pseudomonadati</taxon>
        <taxon>Pseudomonadota</taxon>
        <taxon>Alphaproteobacteria</taxon>
        <taxon>Hyphomicrobiales</taxon>
        <taxon>Phyllobacteriaceae</taxon>
        <taxon>Mesorhizobium</taxon>
    </lineage>
</organism>
<dbReference type="PROSITE" id="PS50949">
    <property type="entry name" value="HTH_GNTR"/>
    <property type="match status" value="1"/>
</dbReference>
<dbReference type="InterPro" id="IPR036388">
    <property type="entry name" value="WH-like_DNA-bd_sf"/>
</dbReference>
<proteinExistence type="predicted"/>
<protein>
    <submittedName>
        <fullName evidence="5">GntR family transcriptional regulator</fullName>
    </submittedName>
</protein>
<dbReference type="Gene3D" id="1.20.120.530">
    <property type="entry name" value="GntR ligand-binding domain-like"/>
    <property type="match status" value="1"/>
</dbReference>